<name>A0AAD6ZMZ5_9AGAR</name>
<dbReference type="Proteomes" id="UP001218218">
    <property type="component" value="Unassembled WGS sequence"/>
</dbReference>
<organism evidence="2 3">
    <name type="scientific">Mycena albidolilacea</name>
    <dbReference type="NCBI Taxonomy" id="1033008"/>
    <lineage>
        <taxon>Eukaryota</taxon>
        <taxon>Fungi</taxon>
        <taxon>Dikarya</taxon>
        <taxon>Basidiomycota</taxon>
        <taxon>Agaricomycotina</taxon>
        <taxon>Agaricomycetes</taxon>
        <taxon>Agaricomycetidae</taxon>
        <taxon>Agaricales</taxon>
        <taxon>Marasmiineae</taxon>
        <taxon>Mycenaceae</taxon>
        <taxon>Mycena</taxon>
    </lineage>
</organism>
<dbReference type="AlphaFoldDB" id="A0AAD6ZMZ5"/>
<evidence type="ECO:0000313" key="3">
    <source>
        <dbReference type="Proteomes" id="UP001218218"/>
    </source>
</evidence>
<sequence length="231" mass="24808">MAASAIFCHLPLSTSFNPGSESISLDWAVYRSTASGILTLPYGNTICSMHLSLSVNSPLAYDLVLGQDWLFFCRETLPGASFQFTLALFQVLSHSALHLFLNPTLIASLSNHLLHDHPLGTPDHWDNMSQDSHGESGALSRLSDSPVPYISGIWPSYDFSIQVSDRTLASGPLTSTPGSSTMAMSSGSAMSVSGPSTSASGHDLMQMAPLHLLHEIFFGTSCTTYTHIRIS</sequence>
<dbReference type="EMBL" id="JARIHO010000037">
    <property type="protein sequence ID" value="KAJ7330323.1"/>
    <property type="molecule type" value="Genomic_DNA"/>
</dbReference>
<gene>
    <name evidence="2" type="ORF">DFH08DRAFT_312224</name>
</gene>
<comment type="caution">
    <text evidence="2">The sequence shown here is derived from an EMBL/GenBank/DDBJ whole genome shotgun (WGS) entry which is preliminary data.</text>
</comment>
<protein>
    <submittedName>
        <fullName evidence="2">Uncharacterized protein</fullName>
    </submittedName>
</protein>
<proteinExistence type="predicted"/>
<accession>A0AAD6ZMZ5</accession>
<feature type="region of interest" description="Disordered" evidence="1">
    <location>
        <begin position="172"/>
        <end position="198"/>
    </location>
</feature>
<evidence type="ECO:0000256" key="1">
    <source>
        <dbReference type="SAM" id="MobiDB-lite"/>
    </source>
</evidence>
<keyword evidence="3" id="KW-1185">Reference proteome</keyword>
<reference evidence="2" key="1">
    <citation type="submission" date="2023-03" db="EMBL/GenBank/DDBJ databases">
        <title>Massive genome expansion in bonnet fungi (Mycena s.s.) driven by repeated elements and novel gene families across ecological guilds.</title>
        <authorList>
            <consortium name="Lawrence Berkeley National Laboratory"/>
            <person name="Harder C.B."/>
            <person name="Miyauchi S."/>
            <person name="Viragh M."/>
            <person name="Kuo A."/>
            <person name="Thoen E."/>
            <person name="Andreopoulos B."/>
            <person name="Lu D."/>
            <person name="Skrede I."/>
            <person name="Drula E."/>
            <person name="Henrissat B."/>
            <person name="Morin E."/>
            <person name="Kohler A."/>
            <person name="Barry K."/>
            <person name="LaButti K."/>
            <person name="Morin E."/>
            <person name="Salamov A."/>
            <person name="Lipzen A."/>
            <person name="Mereny Z."/>
            <person name="Hegedus B."/>
            <person name="Baldrian P."/>
            <person name="Stursova M."/>
            <person name="Weitz H."/>
            <person name="Taylor A."/>
            <person name="Grigoriev I.V."/>
            <person name="Nagy L.G."/>
            <person name="Martin F."/>
            <person name="Kauserud H."/>
        </authorList>
    </citation>
    <scope>NUCLEOTIDE SEQUENCE</scope>
    <source>
        <strain evidence="2">CBHHK002</strain>
    </source>
</reference>
<evidence type="ECO:0000313" key="2">
    <source>
        <dbReference type="EMBL" id="KAJ7330323.1"/>
    </source>
</evidence>